<evidence type="ECO:0000313" key="1">
    <source>
        <dbReference type="EMBL" id="SHF46529.1"/>
    </source>
</evidence>
<dbReference type="OrthoDB" id="9789813at2"/>
<dbReference type="Gene3D" id="3.90.1150.30">
    <property type="match status" value="1"/>
</dbReference>
<evidence type="ECO:0000313" key="2">
    <source>
        <dbReference type="Proteomes" id="UP000184509"/>
    </source>
</evidence>
<organism evidence="1 2">
    <name type="scientific">Bacteroides luti</name>
    <dbReference type="NCBI Taxonomy" id="1297750"/>
    <lineage>
        <taxon>Bacteria</taxon>
        <taxon>Pseudomonadati</taxon>
        <taxon>Bacteroidota</taxon>
        <taxon>Bacteroidia</taxon>
        <taxon>Bacteroidales</taxon>
        <taxon>Bacteroidaceae</taxon>
        <taxon>Bacteroides</taxon>
    </lineage>
</organism>
<dbReference type="PANTHER" id="PTHR35145:SF1">
    <property type="entry name" value="CYTOPLASMIC PROTEIN"/>
    <property type="match status" value="1"/>
</dbReference>
<accession>A0A1M5BVG9</accession>
<dbReference type="InterPro" id="IPR007351">
    <property type="entry name" value="YjbR"/>
</dbReference>
<dbReference type="InterPro" id="IPR038056">
    <property type="entry name" value="YjbR-like_sf"/>
</dbReference>
<keyword evidence="2" id="KW-1185">Reference proteome</keyword>
<proteinExistence type="predicted"/>
<dbReference type="InterPro" id="IPR058532">
    <property type="entry name" value="YjbR/MT2646/Rv2570-like"/>
</dbReference>
<keyword evidence="1" id="KW-0238">DNA-binding</keyword>
<dbReference type="RefSeq" id="WP_073401577.1">
    <property type="nucleotide sequence ID" value="NZ_FQTV01000009.1"/>
</dbReference>
<dbReference type="PANTHER" id="PTHR35145">
    <property type="entry name" value="CYTOPLASMIC PROTEIN-RELATED"/>
    <property type="match status" value="1"/>
</dbReference>
<dbReference type="EMBL" id="FQTV01000009">
    <property type="protein sequence ID" value="SHF46529.1"/>
    <property type="molecule type" value="Genomic_DNA"/>
</dbReference>
<dbReference type="Pfam" id="PF04237">
    <property type="entry name" value="YjbR"/>
    <property type="match status" value="1"/>
</dbReference>
<dbReference type="Proteomes" id="UP000184509">
    <property type="component" value="Unassembled WGS sequence"/>
</dbReference>
<reference evidence="2" key="1">
    <citation type="submission" date="2016-11" db="EMBL/GenBank/DDBJ databases">
        <authorList>
            <person name="Varghese N."/>
            <person name="Submissions S."/>
        </authorList>
    </citation>
    <scope>NUCLEOTIDE SEQUENCE [LARGE SCALE GENOMIC DNA]</scope>
    <source>
        <strain evidence="2">DSM 26991</strain>
    </source>
</reference>
<name>A0A1M5BVG9_9BACE</name>
<dbReference type="STRING" id="1297750.SAMN05444405_10910"/>
<dbReference type="GO" id="GO:0003677">
    <property type="term" value="F:DNA binding"/>
    <property type="evidence" value="ECO:0007669"/>
    <property type="project" value="UniProtKB-KW"/>
</dbReference>
<sequence length="118" mass="14001">MDIESAREYCLQKKGATEDFPFDEVNLVIRVMNKMFVLMDLETPDKITMKCDPEYAIELRERYSGIEGAYHFNKKYWNQVMFDGSVDDSLIKQLIDHSYEEVIKKFTRKLRAEYDALP</sequence>
<protein>
    <submittedName>
        <fullName evidence="1">Predicted DNA-binding protein, MmcQ/YjbR family</fullName>
    </submittedName>
</protein>
<gene>
    <name evidence="1" type="ORF">SAMN05444405_10910</name>
</gene>
<dbReference type="SUPFAM" id="SSF142906">
    <property type="entry name" value="YjbR-like"/>
    <property type="match status" value="1"/>
</dbReference>
<dbReference type="AlphaFoldDB" id="A0A1M5BVG9"/>